<sequence length="56" mass="6626">MKETTKTIRIGTTICMPHHRRIALMWTKPPKTLQLPGRRLQKLVSMIWIKMLKANK</sequence>
<dbReference type="AlphaFoldDB" id="A0A8J6JPG1"/>
<proteinExistence type="predicted"/>
<gene>
    <name evidence="1" type="ORF">GDO78_015114</name>
</gene>
<protein>
    <submittedName>
        <fullName evidence="1">Uncharacterized protein</fullName>
    </submittedName>
</protein>
<accession>A0A8J6JPG1</accession>
<evidence type="ECO:0000313" key="1">
    <source>
        <dbReference type="EMBL" id="KAG9467360.1"/>
    </source>
</evidence>
<evidence type="ECO:0000313" key="2">
    <source>
        <dbReference type="Proteomes" id="UP000770717"/>
    </source>
</evidence>
<organism evidence="1 2">
    <name type="scientific">Eleutherodactylus coqui</name>
    <name type="common">Puerto Rican coqui</name>
    <dbReference type="NCBI Taxonomy" id="57060"/>
    <lineage>
        <taxon>Eukaryota</taxon>
        <taxon>Metazoa</taxon>
        <taxon>Chordata</taxon>
        <taxon>Craniata</taxon>
        <taxon>Vertebrata</taxon>
        <taxon>Euteleostomi</taxon>
        <taxon>Amphibia</taxon>
        <taxon>Batrachia</taxon>
        <taxon>Anura</taxon>
        <taxon>Neobatrachia</taxon>
        <taxon>Hyloidea</taxon>
        <taxon>Eleutherodactylidae</taxon>
        <taxon>Eleutherodactylinae</taxon>
        <taxon>Eleutherodactylus</taxon>
        <taxon>Eleutherodactylus</taxon>
    </lineage>
</organism>
<dbReference type="EMBL" id="WNTK01001443">
    <property type="protein sequence ID" value="KAG9467360.1"/>
    <property type="molecule type" value="Genomic_DNA"/>
</dbReference>
<dbReference type="Proteomes" id="UP000770717">
    <property type="component" value="Unassembled WGS sequence"/>
</dbReference>
<keyword evidence="2" id="KW-1185">Reference proteome</keyword>
<comment type="caution">
    <text evidence="1">The sequence shown here is derived from an EMBL/GenBank/DDBJ whole genome shotgun (WGS) entry which is preliminary data.</text>
</comment>
<name>A0A8J6JPG1_ELECQ</name>
<reference evidence="1" key="1">
    <citation type="thesis" date="2020" institute="ProQuest LLC" country="789 East Eisenhower Parkway, Ann Arbor, MI, USA">
        <title>Comparative Genomics and Chromosome Evolution.</title>
        <authorList>
            <person name="Mudd A.B."/>
        </authorList>
    </citation>
    <scope>NUCLEOTIDE SEQUENCE</scope>
    <source>
        <strain evidence="1">HN-11 Male</strain>
        <tissue evidence="1">Kidney and liver</tissue>
    </source>
</reference>